<keyword evidence="2" id="KW-1003">Cell membrane</keyword>
<dbReference type="EMBL" id="JALIEB010000008">
    <property type="protein sequence ID" value="MCV3272379.1"/>
    <property type="molecule type" value="Genomic_DNA"/>
</dbReference>
<dbReference type="PANTHER" id="PTHR30086">
    <property type="entry name" value="ARGININE EXPORTER PROTEIN ARGO"/>
    <property type="match status" value="1"/>
</dbReference>
<gene>
    <name evidence="7" type="ORF">MUB52_13160</name>
</gene>
<feature type="transmembrane region" description="Helical" evidence="6">
    <location>
        <begin position="147"/>
        <end position="170"/>
    </location>
</feature>
<keyword evidence="3 6" id="KW-0812">Transmembrane</keyword>
<evidence type="ECO:0000313" key="7">
    <source>
        <dbReference type="EMBL" id="MCV3272379.1"/>
    </source>
</evidence>
<dbReference type="RefSeq" id="WP_263844696.1">
    <property type="nucleotide sequence ID" value="NZ_JALIEB010000008.1"/>
</dbReference>
<protein>
    <submittedName>
        <fullName evidence="7">LysE family transporter</fullName>
    </submittedName>
</protein>
<proteinExistence type="predicted"/>
<accession>A0ABT3BG68</accession>
<evidence type="ECO:0000256" key="2">
    <source>
        <dbReference type="ARBA" id="ARBA00022475"/>
    </source>
</evidence>
<keyword evidence="5 6" id="KW-0472">Membrane</keyword>
<sequence>MTLAALAGLAVLQLMLAMSPGPAAVLTIRTAASEGLRPALILNLGLTTGVLLWAMAALAGLSLVFELMPWVQTGLRVAGGLFLIWIGISLWRHASEPLPEAGASTPRSGRQAIWLGLWCNLANPKALAYFAAVFTGIIPQGMTWQDAAMILTVIFVVETGWYACLALVFSRSGPRRLYARIKTRAERCFGAILGLFGARIAAG</sequence>
<keyword evidence="4 6" id="KW-1133">Transmembrane helix</keyword>
<evidence type="ECO:0000256" key="6">
    <source>
        <dbReference type="SAM" id="Phobius"/>
    </source>
</evidence>
<evidence type="ECO:0000313" key="8">
    <source>
        <dbReference type="Proteomes" id="UP001208690"/>
    </source>
</evidence>
<dbReference type="InterPro" id="IPR001123">
    <property type="entry name" value="LeuE-type"/>
</dbReference>
<evidence type="ECO:0000256" key="3">
    <source>
        <dbReference type="ARBA" id="ARBA00022692"/>
    </source>
</evidence>
<evidence type="ECO:0000256" key="4">
    <source>
        <dbReference type="ARBA" id="ARBA00022989"/>
    </source>
</evidence>
<dbReference type="Proteomes" id="UP001208690">
    <property type="component" value="Unassembled WGS sequence"/>
</dbReference>
<evidence type="ECO:0000256" key="5">
    <source>
        <dbReference type="ARBA" id="ARBA00023136"/>
    </source>
</evidence>
<keyword evidence="8" id="KW-1185">Reference proteome</keyword>
<organism evidence="7 8">
    <name type="scientific">Roseobacter sinensis</name>
    <dbReference type="NCBI Taxonomy" id="2931391"/>
    <lineage>
        <taxon>Bacteria</taxon>
        <taxon>Pseudomonadati</taxon>
        <taxon>Pseudomonadota</taxon>
        <taxon>Alphaproteobacteria</taxon>
        <taxon>Rhodobacterales</taxon>
        <taxon>Roseobacteraceae</taxon>
        <taxon>Roseobacter</taxon>
    </lineage>
</organism>
<dbReference type="PANTHER" id="PTHR30086:SF19">
    <property type="entry name" value="THREONINE EFFLUX PROTEIN"/>
    <property type="match status" value="1"/>
</dbReference>
<evidence type="ECO:0000256" key="1">
    <source>
        <dbReference type="ARBA" id="ARBA00004651"/>
    </source>
</evidence>
<feature type="transmembrane region" description="Helical" evidence="6">
    <location>
        <begin position="39"/>
        <end position="65"/>
    </location>
</feature>
<name>A0ABT3BG68_9RHOB</name>
<dbReference type="Pfam" id="PF01810">
    <property type="entry name" value="LysE"/>
    <property type="match status" value="1"/>
</dbReference>
<comment type="subcellular location">
    <subcellularLocation>
        <location evidence="1">Cell membrane</location>
        <topology evidence="1">Multi-pass membrane protein</topology>
    </subcellularLocation>
</comment>
<comment type="caution">
    <text evidence="7">The sequence shown here is derived from an EMBL/GenBank/DDBJ whole genome shotgun (WGS) entry which is preliminary data.</text>
</comment>
<feature type="transmembrane region" description="Helical" evidence="6">
    <location>
        <begin position="77"/>
        <end position="94"/>
    </location>
</feature>
<reference evidence="7 8" key="1">
    <citation type="submission" date="2022-04" db="EMBL/GenBank/DDBJ databases">
        <title>Roseobacter sp. WL0113 is a bacterium isolated from neritic sediment.</title>
        <authorList>
            <person name="Wang L."/>
            <person name="He W."/>
            <person name="Zhang D.-F."/>
        </authorList>
    </citation>
    <scope>NUCLEOTIDE SEQUENCE [LARGE SCALE GENOMIC DNA]</scope>
    <source>
        <strain evidence="7 8">WL0113</strain>
    </source>
</reference>